<dbReference type="Proteomes" id="UP000253204">
    <property type="component" value="Unassembled WGS sequence"/>
</dbReference>
<accession>A0A368U942</accession>
<dbReference type="PROSITE" id="PS51257">
    <property type="entry name" value="PROKAR_LIPOPROTEIN"/>
    <property type="match status" value="1"/>
</dbReference>
<name>A0A368U942_9GAMM</name>
<organism evidence="2 3">
    <name type="scientific">Vreelandella rituensis</name>
    <dbReference type="NCBI Taxonomy" id="2282306"/>
    <lineage>
        <taxon>Bacteria</taxon>
        <taxon>Pseudomonadati</taxon>
        <taxon>Pseudomonadota</taxon>
        <taxon>Gammaproteobacteria</taxon>
        <taxon>Oceanospirillales</taxon>
        <taxon>Halomonadaceae</taxon>
        <taxon>Vreelandella</taxon>
    </lineage>
</organism>
<feature type="chain" id="PRO_5017043636" evidence="1">
    <location>
        <begin position="18"/>
        <end position="194"/>
    </location>
</feature>
<gene>
    <name evidence="2" type="ORF">DU506_00820</name>
</gene>
<proteinExistence type="predicted"/>
<dbReference type="EMBL" id="QPIJ01000001">
    <property type="protein sequence ID" value="RCV93728.1"/>
    <property type="molecule type" value="Genomic_DNA"/>
</dbReference>
<sequence>MPLKRLALIIAMGTLVAGCQTTESQPSIAEPAAPAPQMHLQFQGSPTGSGDISHVAKDVSLRKAIKHAFPDATIVGDPGVDLDSPVSVWVENVSPVHYLDQLGRAAGLSITHDDEVIHLSTVARWNFTLPRRHEATARVLVERIDIEAAITVVESSEDFITLLVTGPAWAVPSIKAAIHQLGDQTALDDVFAGQ</sequence>
<keyword evidence="1" id="KW-0732">Signal</keyword>
<feature type="signal peptide" evidence="1">
    <location>
        <begin position="1"/>
        <end position="17"/>
    </location>
</feature>
<evidence type="ECO:0000256" key="1">
    <source>
        <dbReference type="SAM" id="SignalP"/>
    </source>
</evidence>
<protein>
    <submittedName>
        <fullName evidence="2">Uncharacterized protein</fullName>
    </submittedName>
</protein>
<evidence type="ECO:0000313" key="2">
    <source>
        <dbReference type="EMBL" id="RCV93728.1"/>
    </source>
</evidence>
<dbReference type="AlphaFoldDB" id="A0A368U942"/>
<comment type="caution">
    <text evidence="2">The sequence shown here is derived from an EMBL/GenBank/DDBJ whole genome shotgun (WGS) entry which is preliminary data.</text>
</comment>
<keyword evidence="3" id="KW-1185">Reference proteome</keyword>
<reference evidence="2 3" key="1">
    <citation type="submission" date="2018-07" db="EMBL/GenBank/DDBJ databases">
        <title>Halomonas rutogse sp. nov., isolated from Lake TangqianCo on Tibetan Plateau.</title>
        <authorList>
            <person name="Lu H."/>
            <person name="Xing P."/>
            <person name="Wu Q."/>
        </authorList>
    </citation>
    <scope>NUCLEOTIDE SEQUENCE [LARGE SCALE GENOMIC DNA]</scope>
    <source>
        <strain evidence="2 3">TQ8S</strain>
    </source>
</reference>
<evidence type="ECO:0000313" key="3">
    <source>
        <dbReference type="Proteomes" id="UP000253204"/>
    </source>
</evidence>
<dbReference type="RefSeq" id="WP_114485056.1">
    <property type="nucleotide sequence ID" value="NZ_CBCSHM010000007.1"/>
</dbReference>